<dbReference type="SUPFAM" id="SSF54791">
    <property type="entry name" value="Eukaryotic type KH-domain (KH-domain type I)"/>
    <property type="match status" value="2"/>
</dbReference>
<accession>A0ABR0M554</accession>
<dbReference type="EMBL" id="JAVRRA010001176">
    <property type="protein sequence ID" value="KAK5281329.1"/>
    <property type="molecule type" value="Genomic_DNA"/>
</dbReference>
<feature type="non-terminal residue" evidence="4">
    <location>
        <position position="288"/>
    </location>
</feature>
<comment type="caution">
    <text evidence="4">The sequence shown here is derived from an EMBL/GenBank/DDBJ whole genome shotgun (WGS) entry which is preliminary data.</text>
</comment>
<feature type="domain" description="K Homology" evidence="3">
    <location>
        <begin position="159"/>
        <end position="249"/>
    </location>
</feature>
<evidence type="ECO:0000313" key="4">
    <source>
        <dbReference type="EMBL" id="KAK5281329.1"/>
    </source>
</evidence>
<reference evidence="4 5" key="1">
    <citation type="submission" date="2023-08" db="EMBL/GenBank/DDBJ databases">
        <title>Black Yeasts Isolated from many extreme environments.</title>
        <authorList>
            <person name="Coleine C."/>
            <person name="Stajich J.E."/>
            <person name="Selbmann L."/>
        </authorList>
    </citation>
    <scope>NUCLEOTIDE SEQUENCE [LARGE SCALE GENOMIC DNA]</scope>
    <source>
        <strain evidence="4 5">CCFEE 536</strain>
    </source>
</reference>
<evidence type="ECO:0000313" key="5">
    <source>
        <dbReference type="Proteomes" id="UP001357485"/>
    </source>
</evidence>
<name>A0ABR0M554_9PEZI</name>
<evidence type="ECO:0000256" key="1">
    <source>
        <dbReference type="PROSITE-ProRule" id="PRU00117"/>
    </source>
</evidence>
<proteinExistence type="predicted"/>
<dbReference type="InterPro" id="IPR036612">
    <property type="entry name" value="KH_dom_type_1_sf"/>
</dbReference>
<dbReference type="Proteomes" id="UP001357485">
    <property type="component" value="Unassembled WGS sequence"/>
</dbReference>
<dbReference type="PROSITE" id="PS50084">
    <property type="entry name" value="KH_TYPE_1"/>
    <property type="match status" value="1"/>
</dbReference>
<feature type="region of interest" description="Disordered" evidence="2">
    <location>
        <begin position="203"/>
        <end position="240"/>
    </location>
</feature>
<dbReference type="InterPro" id="IPR004088">
    <property type="entry name" value="KH_dom_type_1"/>
</dbReference>
<dbReference type="SMART" id="SM00322">
    <property type="entry name" value="KH"/>
    <property type="match status" value="2"/>
</dbReference>
<organism evidence="4 5">
    <name type="scientific">Cryomyces antarcticus</name>
    <dbReference type="NCBI Taxonomy" id="329879"/>
    <lineage>
        <taxon>Eukaryota</taxon>
        <taxon>Fungi</taxon>
        <taxon>Dikarya</taxon>
        <taxon>Ascomycota</taxon>
        <taxon>Pezizomycotina</taxon>
        <taxon>Dothideomycetes</taxon>
        <taxon>Dothideomycetes incertae sedis</taxon>
        <taxon>Cryomyces</taxon>
    </lineage>
</organism>
<keyword evidence="5" id="KW-1185">Reference proteome</keyword>
<dbReference type="Gene3D" id="3.30.1370.10">
    <property type="entry name" value="K Homology domain, type 1"/>
    <property type="match status" value="2"/>
</dbReference>
<evidence type="ECO:0000259" key="3">
    <source>
        <dbReference type="SMART" id="SM00322"/>
    </source>
</evidence>
<feature type="domain" description="K Homology" evidence="3">
    <location>
        <begin position="77"/>
        <end position="155"/>
    </location>
</feature>
<dbReference type="InterPro" id="IPR004087">
    <property type="entry name" value="KH_dom"/>
</dbReference>
<gene>
    <name evidence="4" type="ORF">LTR16_006345</name>
</gene>
<evidence type="ECO:0000256" key="2">
    <source>
        <dbReference type="SAM" id="MobiDB-lite"/>
    </source>
</evidence>
<sequence length="288" mass="31608">MSIPGRYAERVQFAPSQLTPRNQLKKPVKDVLNEINKRSKAKAEMKTGPQGMIIFEGQGPVEAVRQALKEVANQLGSKQSVKVAVPASVRAHVIGRQGATIQAISKRTGARIQVPKQEDSTAMDEDDDSSTIDVVIEGDAVTAEMARREIEAIVNERTSTVNMRLKDVPAEYFPFLAGAHNSRINAIQEGRDVRVQIPQYHTWSSQAPPQAPPNRQPAAFAPQAGSSIQISGDRQAAAEARAEIERQVQELQRQLTAEQMSIERGRHQFIVGDKGNAMHDFLEKTGCA</sequence>
<dbReference type="Pfam" id="PF00013">
    <property type="entry name" value="KH_1"/>
    <property type="match status" value="2"/>
</dbReference>
<protein>
    <recommendedName>
        <fullName evidence="3">K Homology domain-containing protein</fullName>
    </recommendedName>
</protein>
<keyword evidence="1" id="KW-0694">RNA-binding</keyword>